<keyword evidence="3 7" id="KW-0312">Gluconeogenesis</keyword>
<dbReference type="SUPFAM" id="SSF51351">
    <property type="entry name" value="Triosephosphate isomerase (TIM)"/>
    <property type="match status" value="1"/>
</dbReference>
<dbReference type="PROSITE" id="PS00171">
    <property type="entry name" value="TIM_1"/>
    <property type="match status" value="1"/>
</dbReference>
<evidence type="ECO:0000256" key="8">
    <source>
        <dbReference type="RuleBase" id="RU363013"/>
    </source>
</evidence>
<dbReference type="PANTHER" id="PTHR21139">
    <property type="entry name" value="TRIOSEPHOSPHATE ISOMERASE"/>
    <property type="match status" value="1"/>
</dbReference>
<feature type="active site" description="Proton acceptor" evidence="7">
    <location>
        <position position="176"/>
    </location>
</feature>
<evidence type="ECO:0000256" key="7">
    <source>
        <dbReference type="HAMAP-Rule" id="MF_00147"/>
    </source>
</evidence>
<keyword evidence="5 7" id="KW-0324">Glycolysis</keyword>
<dbReference type="InterPro" id="IPR000652">
    <property type="entry name" value="Triosephosphate_isomerase"/>
</dbReference>
<dbReference type="InterPro" id="IPR020861">
    <property type="entry name" value="Triosephosphate_isomerase_AS"/>
</dbReference>
<dbReference type="RefSeq" id="WP_200352398.1">
    <property type="nucleotide sequence ID" value="NZ_BAABHZ010000001.1"/>
</dbReference>
<evidence type="ECO:0000256" key="6">
    <source>
        <dbReference type="ARBA" id="ARBA00023235"/>
    </source>
</evidence>
<organism evidence="9 10">
    <name type="scientific">Luteolibacter yonseiensis</name>
    <dbReference type="NCBI Taxonomy" id="1144680"/>
    <lineage>
        <taxon>Bacteria</taxon>
        <taxon>Pseudomonadati</taxon>
        <taxon>Verrucomicrobiota</taxon>
        <taxon>Verrucomicrobiia</taxon>
        <taxon>Verrucomicrobiales</taxon>
        <taxon>Verrucomicrobiaceae</taxon>
        <taxon>Luteolibacter</taxon>
    </lineage>
</organism>
<dbReference type="Gene3D" id="3.20.20.70">
    <property type="entry name" value="Aldolase class I"/>
    <property type="match status" value="1"/>
</dbReference>
<dbReference type="InterPro" id="IPR022896">
    <property type="entry name" value="TrioseP_Isoase_bac/euk"/>
</dbReference>
<evidence type="ECO:0000256" key="5">
    <source>
        <dbReference type="ARBA" id="ARBA00023152"/>
    </source>
</evidence>
<keyword evidence="10" id="KW-1185">Reference proteome</keyword>
<keyword evidence="4 7" id="KW-0963">Cytoplasm</keyword>
<comment type="catalytic activity">
    <reaction evidence="7 8">
        <text>D-glyceraldehyde 3-phosphate = dihydroxyacetone phosphate</text>
        <dbReference type="Rhea" id="RHEA:18585"/>
        <dbReference type="ChEBI" id="CHEBI:57642"/>
        <dbReference type="ChEBI" id="CHEBI:59776"/>
        <dbReference type="EC" id="5.3.1.1"/>
    </reaction>
</comment>
<dbReference type="EC" id="5.3.1.1" evidence="7 8"/>
<reference evidence="9" key="1">
    <citation type="submission" date="2021-01" db="EMBL/GenBank/DDBJ databases">
        <title>Modified the classification status of verrucomicrobia.</title>
        <authorList>
            <person name="Feng X."/>
        </authorList>
    </citation>
    <scope>NUCLEOTIDE SEQUENCE</scope>
    <source>
        <strain evidence="9">JCM 18052</strain>
    </source>
</reference>
<evidence type="ECO:0000256" key="4">
    <source>
        <dbReference type="ARBA" id="ARBA00022490"/>
    </source>
</evidence>
<feature type="binding site" evidence="7">
    <location>
        <position position="222"/>
    </location>
    <ligand>
        <name>substrate</name>
    </ligand>
</feature>
<evidence type="ECO:0000256" key="3">
    <source>
        <dbReference type="ARBA" id="ARBA00022432"/>
    </source>
</evidence>
<dbReference type="GO" id="GO:0019563">
    <property type="term" value="P:glycerol catabolic process"/>
    <property type="evidence" value="ECO:0007669"/>
    <property type="project" value="TreeGrafter"/>
</dbReference>
<comment type="pathway">
    <text evidence="1 7 8">Carbohydrate degradation; glycolysis; D-glyceraldehyde 3-phosphate from glycerone phosphate: step 1/1.</text>
</comment>
<sequence length="263" mass="28238">MNRKPIFAANWKMNKGASETEDFIKSFLSKLQGQDFPCEIVIAPPFVSLPKLADLLHTATAVQNAHAIQIAAQNCSQFDSGAYTGEISVLMLREFFVHYVILGHSERRAIYGETDAIINAKIKKAREANLKPIFCIGETLAEREAGNLETVLRTQITGGLEGVSEKDLGETVIAYEPVWAIGTGVTASSEQAQEAHAFVRSVIADLYGADAAAKIRIQYGGSVKPGNAAELMACPDIDGALIGGAALEPQSFLEIIRNGSQGE</sequence>
<dbReference type="GO" id="GO:0005829">
    <property type="term" value="C:cytosol"/>
    <property type="evidence" value="ECO:0007669"/>
    <property type="project" value="TreeGrafter"/>
</dbReference>
<dbReference type="Proteomes" id="UP000600139">
    <property type="component" value="Unassembled WGS sequence"/>
</dbReference>
<dbReference type="AlphaFoldDB" id="A0A934R311"/>
<dbReference type="GO" id="GO:0006096">
    <property type="term" value="P:glycolytic process"/>
    <property type="evidence" value="ECO:0007669"/>
    <property type="project" value="UniProtKB-UniRule"/>
</dbReference>
<dbReference type="EMBL" id="JAENIK010000012">
    <property type="protein sequence ID" value="MBK1817458.1"/>
    <property type="molecule type" value="Genomic_DNA"/>
</dbReference>
<dbReference type="PANTHER" id="PTHR21139:SF42">
    <property type="entry name" value="TRIOSEPHOSPHATE ISOMERASE"/>
    <property type="match status" value="1"/>
</dbReference>
<evidence type="ECO:0000256" key="1">
    <source>
        <dbReference type="ARBA" id="ARBA00004680"/>
    </source>
</evidence>
<feature type="binding site" evidence="7">
    <location>
        <begin position="243"/>
        <end position="244"/>
    </location>
    <ligand>
        <name>substrate</name>
    </ligand>
</feature>
<comment type="subunit">
    <text evidence="7 8">Homodimer.</text>
</comment>
<comment type="similarity">
    <text evidence="2 7 8">Belongs to the triosephosphate isomerase family.</text>
</comment>
<proteinExistence type="inferred from homology"/>
<comment type="pathway">
    <text evidence="7 8">Carbohydrate biosynthesis; gluconeogenesis.</text>
</comment>
<evidence type="ECO:0000256" key="2">
    <source>
        <dbReference type="ARBA" id="ARBA00007422"/>
    </source>
</evidence>
<comment type="subcellular location">
    <subcellularLocation>
        <location evidence="7 8">Cytoplasm</location>
    </subcellularLocation>
</comment>
<dbReference type="GO" id="GO:0046166">
    <property type="term" value="P:glyceraldehyde-3-phosphate biosynthetic process"/>
    <property type="evidence" value="ECO:0007669"/>
    <property type="project" value="TreeGrafter"/>
</dbReference>
<evidence type="ECO:0000313" key="9">
    <source>
        <dbReference type="EMBL" id="MBK1817458.1"/>
    </source>
</evidence>
<dbReference type="CDD" id="cd00311">
    <property type="entry name" value="TIM"/>
    <property type="match status" value="1"/>
</dbReference>
<dbReference type="InterPro" id="IPR035990">
    <property type="entry name" value="TIM_sf"/>
</dbReference>
<keyword evidence="6 7" id="KW-0413">Isomerase</keyword>
<dbReference type="InterPro" id="IPR013785">
    <property type="entry name" value="Aldolase_TIM"/>
</dbReference>
<gene>
    <name evidence="7" type="primary">tpiA</name>
    <name evidence="9" type="ORF">JIN84_17695</name>
</gene>
<dbReference type="GO" id="GO:0004807">
    <property type="term" value="F:triose-phosphate isomerase activity"/>
    <property type="evidence" value="ECO:0007669"/>
    <property type="project" value="UniProtKB-UniRule"/>
</dbReference>
<feature type="binding site" evidence="7">
    <location>
        <begin position="10"/>
        <end position="12"/>
    </location>
    <ligand>
        <name>substrate</name>
    </ligand>
</feature>
<dbReference type="Pfam" id="PF00121">
    <property type="entry name" value="TIM"/>
    <property type="match status" value="1"/>
</dbReference>
<comment type="caution">
    <text evidence="9">The sequence shown here is derived from an EMBL/GenBank/DDBJ whole genome shotgun (WGS) entry which is preliminary data.</text>
</comment>
<comment type="function">
    <text evidence="7">Involved in the gluconeogenesis. Catalyzes stereospecifically the conversion of dihydroxyacetone phosphate (DHAP) to D-glyceraldehyde-3-phosphate (G3P).</text>
</comment>
<protein>
    <recommendedName>
        <fullName evidence="7 8">Triosephosphate isomerase</fullName>
        <shortName evidence="7">TIM</shortName>
        <shortName evidence="7">TPI</shortName>
        <ecNumber evidence="7 8">5.3.1.1</ecNumber>
    </recommendedName>
    <alternativeName>
        <fullName evidence="7">Triose-phosphate isomerase</fullName>
    </alternativeName>
</protein>
<dbReference type="NCBIfam" id="TIGR00419">
    <property type="entry name" value="tim"/>
    <property type="match status" value="1"/>
</dbReference>
<dbReference type="HAMAP" id="MF_00147_B">
    <property type="entry name" value="TIM_B"/>
    <property type="match status" value="1"/>
</dbReference>
<accession>A0A934R311</accession>
<dbReference type="GO" id="GO:0006094">
    <property type="term" value="P:gluconeogenesis"/>
    <property type="evidence" value="ECO:0007669"/>
    <property type="project" value="UniProtKB-UniRule"/>
</dbReference>
<feature type="active site" description="Electrophile" evidence="7">
    <location>
        <position position="104"/>
    </location>
</feature>
<dbReference type="FunFam" id="3.20.20.70:FF:000016">
    <property type="entry name" value="Triosephosphate isomerase"/>
    <property type="match status" value="1"/>
</dbReference>
<name>A0A934R311_9BACT</name>
<dbReference type="PROSITE" id="PS51440">
    <property type="entry name" value="TIM_2"/>
    <property type="match status" value="1"/>
</dbReference>
<evidence type="ECO:0000313" key="10">
    <source>
        <dbReference type="Proteomes" id="UP000600139"/>
    </source>
</evidence>
<feature type="binding site" evidence="7">
    <location>
        <position position="182"/>
    </location>
    <ligand>
        <name>substrate</name>
    </ligand>
</feature>